<organism evidence="1 2">
    <name type="scientific">Promethearchaeum syntrophicum</name>
    <dbReference type="NCBI Taxonomy" id="2594042"/>
    <lineage>
        <taxon>Archaea</taxon>
        <taxon>Promethearchaeati</taxon>
        <taxon>Promethearchaeota</taxon>
        <taxon>Promethearchaeia</taxon>
        <taxon>Promethearchaeales</taxon>
        <taxon>Promethearchaeaceae</taxon>
        <taxon>Promethearchaeum</taxon>
    </lineage>
</organism>
<proteinExistence type="predicted"/>
<dbReference type="EMBL" id="CP042905">
    <property type="protein sequence ID" value="QEE15665.2"/>
    <property type="molecule type" value="Genomic_DNA"/>
</dbReference>
<reference evidence="1 2" key="1">
    <citation type="journal article" date="2020" name="Nature">
        <title>Isolation of an archaeon at the prokaryote-eukaryote interface.</title>
        <authorList>
            <person name="Imachi H."/>
            <person name="Nobu M.K."/>
            <person name="Nakahara N."/>
            <person name="Morono Y."/>
            <person name="Ogawara M."/>
            <person name="Takaki Y."/>
            <person name="Takano Y."/>
            <person name="Uematsu K."/>
            <person name="Ikuta T."/>
            <person name="Ito M."/>
            <person name="Matsui Y."/>
            <person name="Miyazaki M."/>
            <person name="Murata K."/>
            <person name="Saito Y."/>
            <person name="Sakai S."/>
            <person name="Song C."/>
            <person name="Tasumi E."/>
            <person name="Yamanaka Y."/>
            <person name="Yamaguchi T."/>
            <person name="Kamagata Y."/>
            <person name="Tamaki H."/>
            <person name="Takai K."/>
        </authorList>
    </citation>
    <scope>NUCLEOTIDE SEQUENCE [LARGE SCALE GENOMIC DNA]</scope>
    <source>
        <strain evidence="1 2">MK-D1</strain>
    </source>
</reference>
<name>A0A5B9D9N8_9ARCH</name>
<dbReference type="KEGG" id="psyt:DSAG12_01492"/>
<reference evidence="1 2" key="2">
    <citation type="journal article" date="2024" name="Int. J. Syst. Evol. Microbiol.">
        <title>Promethearchaeum syntrophicum gen. nov., sp. nov., an anaerobic, obligately syntrophic archaeon, the first isolate of the lineage 'Asgard' archaea, and proposal of the new archaeal phylum Promethearchaeota phyl. nov. and kingdom Promethearchaeati regn. nov.</title>
        <authorList>
            <person name="Imachi H."/>
            <person name="Nobu M.K."/>
            <person name="Kato S."/>
            <person name="Takaki Y."/>
            <person name="Miyazaki M."/>
            <person name="Miyata M."/>
            <person name="Ogawara M."/>
            <person name="Saito Y."/>
            <person name="Sakai S."/>
            <person name="Tahara Y.O."/>
            <person name="Takano Y."/>
            <person name="Tasumi E."/>
            <person name="Uematsu K."/>
            <person name="Yoshimura T."/>
            <person name="Itoh T."/>
            <person name="Ohkuma M."/>
            <person name="Takai K."/>
        </authorList>
    </citation>
    <scope>NUCLEOTIDE SEQUENCE [LARGE SCALE GENOMIC DNA]</scope>
    <source>
        <strain evidence="1 2">MK-D1</strain>
    </source>
</reference>
<protein>
    <submittedName>
        <fullName evidence="1">Tetratricopeptide repeat protein</fullName>
    </submittedName>
</protein>
<dbReference type="Proteomes" id="UP000321408">
    <property type="component" value="Chromosome"/>
</dbReference>
<dbReference type="Gene3D" id="1.25.40.10">
    <property type="entry name" value="Tetratricopeptide repeat domain"/>
    <property type="match status" value="1"/>
</dbReference>
<accession>A0A5B9D9N8</accession>
<dbReference type="InterPro" id="IPR011990">
    <property type="entry name" value="TPR-like_helical_dom_sf"/>
</dbReference>
<keyword evidence="2" id="KW-1185">Reference proteome</keyword>
<sequence>MYSKNMLNEIITILENEGYISNDQFDSVLRYSIIKDPEFTLILGAKLPIKIPILNKPPIELVSFYPSICIRPRRLDDSFLTMVRYLAASFKEAMIINLEPYKYDFNIDNYKSQISELVQKLYPNESNFEPEALKSEKEVILTIRNNILRDYDTFENSYMKISQDVFDIYRDFHLLPTEQLPPELDEGFPRNRRNWVVIFKKDSPDEYLMEEPGCLTYWRDFIHKNVWIRTGLESYSVNIWYEAFKDQNFKLNYLFYDWIIYCRGLIKKIIEPILDQMQFEAGLLKSFSEIRLLKEYLSKNGSSALFLPRIIYENLNSPEKDTSERFLFQGAPCSLEEMSAVEDFRLAELFERKGNYNRSLELLLNAKKKLKKFHHINGQIKVIFKLNDLVIKDKDYNKSVEFLSEALELSKSGQVSVVNIVNIHLSLGYSYALGNSAFKSETHNQIVKTFLNSLPSTKQNQNLICRMYLEFAKLNLIQEEYEEADANFKQLLKHIKKNSPYEFLYYFERAHYYNSVKNETKHYLSLKKAIEIDKGPLIERISANFELGKFYLYTKQDSEKAIDYLTKTLTMITDIDVESLKIKVKTYEIIADAYRARDYEEAARQASEEAEKIRERLDRIN</sequence>
<evidence type="ECO:0000313" key="2">
    <source>
        <dbReference type="Proteomes" id="UP000321408"/>
    </source>
</evidence>
<gene>
    <name evidence="1" type="ORF">DSAG12_01492</name>
</gene>
<dbReference type="AlphaFoldDB" id="A0A5B9D9N8"/>
<evidence type="ECO:0000313" key="1">
    <source>
        <dbReference type="EMBL" id="QEE15665.2"/>
    </source>
</evidence>
<dbReference type="SUPFAM" id="SSF81901">
    <property type="entry name" value="HCP-like"/>
    <property type="match status" value="1"/>
</dbReference>